<organism evidence="1 2">
    <name type="scientific">Tunturiibacter lichenicola</name>
    <dbReference type="NCBI Taxonomy" id="2051959"/>
    <lineage>
        <taxon>Bacteria</taxon>
        <taxon>Pseudomonadati</taxon>
        <taxon>Acidobacteriota</taxon>
        <taxon>Terriglobia</taxon>
        <taxon>Terriglobales</taxon>
        <taxon>Acidobacteriaceae</taxon>
        <taxon>Tunturiibacter</taxon>
    </lineage>
</organism>
<gene>
    <name evidence="1" type="ORF">HDF10_001243</name>
</gene>
<proteinExistence type="predicted"/>
<evidence type="ECO:0000313" key="2">
    <source>
        <dbReference type="Proteomes" id="UP000569092"/>
    </source>
</evidence>
<reference evidence="1 2" key="1">
    <citation type="submission" date="2020-08" db="EMBL/GenBank/DDBJ databases">
        <title>Genomic Encyclopedia of Type Strains, Phase IV (KMG-V): Genome sequencing to study the core and pangenomes of soil and plant-associated prokaryotes.</title>
        <authorList>
            <person name="Whitman W."/>
        </authorList>
    </citation>
    <scope>NUCLEOTIDE SEQUENCE [LARGE SCALE GENOMIC DNA]</scope>
    <source>
        <strain evidence="1 2">M8US30</strain>
    </source>
</reference>
<dbReference type="AlphaFoldDB" id="A0A7W8N3B5"/>
<dbReference type="Proteomes" id="UP000569092">
    <property type="component" value="Unassembled WGS sequence"/>
</dbReference>
<protein>
    <submittedName>
        <fullName evidence="1">Uncharacterized protein</fullName>
    </submittedName>
</protein>
<comment type="caution">
    <text evidence="1">The sequence shown here is derived from an EMBL/GenBank/DDBJ whole genome shotgun (WGS) entry which is preliminary data.</text>
</comment>
<sequence>MNDQPRWAHRFRVFLLLERSIISMNIVRFEKADAMMIGDFYRNYGYPFIDPQHGGTFKGCRMRWMS</sequence>
<name>A0A7W8N3B5_9BACT</name>
<evidence type="ECO:0000313" key="1">
    <source>
        <dbReference type="EMBL" id="MBB5343293.1"/>
    </source>
</evidence>
<dbReference type="EMBL" id="JACHDZ010000001">
    <property type="protein sequence ID" value="MBB5343293.1"/>
    <property type="molecule type" value="Genomic_DNA"/>
</dbReference>
<accession>A0A7W8N3B5</accession>